<reference evidence="4 7" key="2">
    <citation type="submission" date="2018-03" db="EMBL/GenBank/DDBJ databases">
        <title>Genomic Encyclopedia of Archaeal and Bacterial Type Strains, Phase II (KMG-II): from individual species to whole genera.</title>
        <authorList>
            <person name="Goeker M."/>
        </authorList>
    </citation>
    <scope>NUCLEOTIDE SEQUENCE [LARGE SCALE GENOMIC DNA]</scope>
    <source>
        <strain evidence="4 7">DSM 29956</strain>
    </source>
</reference>
<dbReference type="GO" id="GO:1990281">
    <property type="term" value="C:efflux pump complex"/>
    <property type="evidence" value="ECO:0007669"/>
    <property type="project" value="TreeGrafter"/>
</dbReference>
<evidence type="ECO:0000313" key="7">
    <source>
        <dbReference type="Proteomes" id="UP000240624"/>
    </source>
</evidence>
<dbReference type="Gene3D" id="2.40.50.100">
    <property type="match status" value="1"/>
</dbReference>
<dbReference type="InterPro" id="IPR006143">
    <property type="entry name" value="RND_pump_MFP"/>
</dbReference>
<dbReference type="Pfam" id="PF25917">
    <property type="entry name" value="BSH_RND"/>
    <property type="match status" value="1"/>
</dbReference>
<dbReference type="Proteomes" id="UP000193495">
    <property type="component" value="Unassembled WGS sequence"/>
</dbReference>
<comment type="similarity">
    <text evidence="1">Belongs to the membrane fusion protein (MFP) (TC 8.A.1) family.</text>
</comment>
<evidence type="ECO:0000256" key="1">
    <source>
        <dbReference type="ARBA" id="ARBA00009477"/>
    </source>
</evidence>
<feature type="signal peptide" evidence="2">
    <location>
        <begin position="1"/>
        <end position="20"/>
    </location>
</feature>
<dbReference type="OrthoDB" id="9813967at2"/>
<dbReference type="EMBL" id="FWFY01000001">
    <property type="protein sequence ID" value="SLN12080.1"/>
    <property type="molecule type" value="Genomic_DNA"/>
</dbReference>
<dbReference type="SUPFAM" id="SSF111369">
    <property type="entry name" value="HlyD-like secretion proteins"/>
    <property type="match status" value="1"/>
</dbReference>
<evidence type="ECO:0000313" key="5">
    <source>
        <dbReference type="EMBL" id="SLN12080.1"/>
    </source>
</evidence>
<evidence type="ECO:0000256" key="2">
    <source>
        <dbReference type="SAM" id="SignalP"/>
    </source>
</evidence>
<dbReference type="RefSeq" id="WP_106535023.1">
    <property type="nucleotide sequence ID" value="NZ_FWFY01000001.1"/>
</dbReference>
<dbReference type="PANTHER" id="PTHR30469">
    <property type="entry name" value="MULTIDRUG RESISTANCE PROTEIN MDTA"/>
    <property type="match status" value="1"/>
</dbReference>
<gene>
    <name evidence="5" type="primary">mdtA_1</name>
    <name evidence="4" type="ORF">CLV79_103368</name>
    <name evidence="5" type="ORF">LOS8367_00030</name>
</gene>
<evidence type="ECO:0000313" key="4">
    <source>
        <dbReference type="EMBL" id="PSK87317.1"/>
    </source>
</evidence>
<dbReference type="Gene3D" id="2.40.420.20">
    <property type="match status" value="1"/>
</dbReference>
<dbReference type="AlphaFoldDB" id="A0A1X6Y705"/>
<dbReference type="PANTHER" id="PTHR30469:SF20">
    <property type="entry name" value="EFFLUX RND TRANSPORTER PERIPLASMIC ADAPTOR SUBUNIT"/>
    <property type="match status" value="1"/>
</dbReference>
<dbReference type="InterPro" id="IPR058625">
    <property type="entry name" value="MdtA-like_BSH"/>
</dbReference>
<evidence type="ECO:0000259" key="3">
    <source>
        <dbReference type="Pfam" id="PF25917"/>
    </source>
</evidence>
<feature type="domain" description="Multidrug resistance protein MdtA-like barrel-sandwich hybrid" evidence="3">
    <location>
        <begin position="55"/>
        <end position="174"/>
    </location>
</feature>
<evidence type="ECO:0000313" key="6">
    <source>
        <dbReference type="Proteomes" id="UP000193495"/>
    </source>
</evidence>
<name>A0A1X6Y705_9RHOB</name>
<organism evidence="5 6">
    <name type="scientific">Limimaricola soesokkakensis</name>
    <dbReference type="NCBI Taxonomy" id="1343159"/>
    <lineage>
        <taxon>Bacteria</taxon>
        <taxon>Pseudomonadati</taxon>
        <taxon>Pseudomonadota</taxon>
        <taxon>Alphaproteobacteria</taxon>
        <taxon>Rhodobacterales</taxon>
        <taxon>Paracoccaceae</taxon>
        <taxon>Limimaricola</taxon>
    </lineage>
</organism>
<reference evidence="5 6" key="1">
    <citation type="submission" date="2017-03" db="EMBL/GenBank/DDBJ databases">
        <authorList>
            <person name="Afonso C.L."/>
            <person name="Miller P.J."/>
            <person name="Scott M.A."/>
            <person name="Spackman E."/>
            <person name="Goraichik I."/>
            <person name="Dimitrov K.M."/>
            <person name="Suarez D.L."/>
            <person name="Swayne D.E."/>
        </authorList>
    </citation>
    <scope>NUCLEOTIDE SEQUENCE [LARGE SCALE GENOMIC DNA]</scope>
    <source>
        <strain evidence="5 6">CECT 8367</strain>
    </source>
</reference>
<dbReference type="Proteomes" id="UP000240624">
    <property type="component" value="Unassembled WGS sequence"/>
</dbReference>
<keyword evidence="2" id="KW-0732">Signal</keyword>
<feature type="chain" id="PRO_5044568066" evidence="2">
    <location>
        <begin position="21"/>
        <end position="347"/>
    </location>
</feature>
<sequence>MTRMFLLAALLALGAGQLAAQQAQDMPRPVKLMTVEAESAGISRQFFGRIAARQTVDLAFQVNGQIVEYPVLEGETVDKGGLVAALDPEPFDLALEQAELRQAQADRELERLSQLSRSTVSEAALQDARTAAELAAVSVRDAERARDKASLEAPFEAMVAERLVANFTTISAGTPIARLHDMSALQVEIEVPEILFQRAGGDPDMDLSARFPGGTESYPLSIAEVTSHTTALGQTFRLSLSFDAEAAPQVLPGSSVTVTAKLPGGAGGISVPTAALVPAPDGSVSVMLFEEDDESARVAAHPVEIEPTEDGGFIVTEGLSGGEEIVAAGAARLEDGQAVRRFTGFPR</sequence>
<dbReference type="Gene3D" id="1.10.287.470">
    <property type="entry name" value="Helix hairpin bin"/>
    <property type="match status" value="1"/>
</dbReference>
<keyword evidence="7" id="KW-1185">Reference proteome</keyword>
<dbReference type="Gene3D" id="2.40.30.170">
    <property type="match status" value="1"/>
</dbReference>
<protein>
    <submittedName>
        <fullName evidence="5">Multidrug resistance protein MdtA</fullName>
    </submittedName>
    <submittedName>
        <fullName evidence="4">RND family efflux transporter MFP subunit</fullName>
    </submittedName>
</protein>
<proteinExistence type="inferred from homology"/>
<accession>A0A1X6Y705</accession>
<dbReference type="EMBL" id="PYGB01000003">
    <property type="protein sequence ID" value="PSK87317.1"/>
    <property type="molecule type" value="Genomic_DNA"/>
</dbReference>
<dbReference type="GO" id="GO:0015562">
    <property type="term" value="F:efflux transmembrane transporter activity"/>
    <property type="evidence" value="ECO:0007669"/>
    <property type="project" value="TreeGrafter"/>
</dbReference>
<dbReference type="NCBIfam" id="TIGR01730">
    <property type="entry name" value="RND_mfp"/>
    <property type="match status" value="1"/>
</dbReference>